<evidence type="ECO:0000313" key="2">
    <source>
        <dbReference type="EMBL" id="MCU6766388.1"/>
    </source>
</evidence>
<reference evidence="2 3" key="1">
    <citation type="journal article" date="2021" name="ISME Commun">
        <title>Automated analysis of genomic sequences facilitates high-throughput and comprehensive description of bacteria.</title>
        <authorList>
            <person name="Hitch T.C.A."/>
        </authorList>
    </citation>
    <scope>NUCLEOTIDE SEQUENCE [LARGE SCALE GENOMIC DNA]</scope>
    <source>
        <strain evidence="2 3">Sanger_23</strain>
    </source>
</reference>
<dbReference type="Pfam" id="PF01841">
    <property type="entry name" value="Transglut_core"/>
    <property type="match status" value="1"/>
</dbReference>
<gene>
    <name evidence="2" type="ORF">OCV61_13370</name>
</gene>
<accession>A0ABT2TVW8</accession>
<dbReference type="SUPFAM" id="SSF69360">
    <property type="entry name" value="Cell wall binding repeat"/>
    <property type="match status" value="1"/>
</dbReference>
<sequence>MQAQVQEGTVQNEADAAPVLVQKKQGLVREGRNYCYYVKGQKVRRVWKKIHGRKYYFGNNGNAATGSVQIKGTYYIFNEKGQLLAPRRNAIKKVKNAYYYVKPSGTPVTGWHVVKGKLYYSYRNGKCAAGRTVGEIRFTRNGYARDDINTRLKIKCMEVINKVTTPSASTNTKLRQCWYYLNTIRFQSNKFPITSQKNWPKYCAYDLLDTMCGNCYGFANAFAALAKELGYKPYVIELPMTHCWVLINGGYWDNMGNKMGVPNSPNRYNSDQIYKF</sequence>
<proteinExistence type="predicted"/>
<feature type="domain" description="Transglutaminase-like" evidence="1">
    <location>
        <begin position="162"/>
        <end position="231"/>
    </location>
</feature>
<dbReference type="SUPFAM" id="SSF54001">
    <property type="entry name" value="Cysteine proteinases"/>
    <property type="match status" value="1"/>
</dbReference>
<dbReference type="InterPro" id="IPR002931">
    <property type="entry name" value="Transglutaminase-like"/>
</dbReference>
<evidence type="ECO:0000313" key="3">
    <source>
        <dbReference type="Proteomes" id="UP001652409"/>
    </source>
</evidence>
<dbReference type="Gene3D" id="2.10.270.10">
    <property type="entry name" value="Cholin Binding"/>
    <property type="match status" value="2"/>
</dbReference>
<dbReference type="RefSeq" id="WP_158422211.1">
    <property type="nucleotide sequence ID" value="NZ_JAOQJL010000029.1"/>
</dbReference>
<dbReference type="Proteomes" id="UP001652409">
    <property type="component" value="Unassembled WGS sequence"/>
</dbReference>
<comment type="caution">
    <text evidence="2">The sequence shown here is derived from an EMBL/GenBank/DDBJ whole genome shotgun (WGS) entry which is preliminary data.</text>
</comment>
<protein>
    <recommendedName>
        <fullName evidence="1">Transglutaminase-like domain-containing protein</fullName>
    </recommendedName>
</protein>
<dbReference type="InterPro" id="IPR038765">
    <property type="entry name" value="Papain-like_cys_pep_sf"/>
</dbReference>
<name>A0ABT2TVW8_9FIRM</name>
<dbReference type="EMBL" id="JAOQJL010000029">
    <property type="protein sequence ID" value="MCU6766388.1"/>
    <property type="molecule type" value="Genomic_DNA"/>
</dbReference>
<organism evidence="2 3">
    <name type="scientific">Blautia ammoniilytica</name>
    <dbReference type="NCBI Taxonomy" id="2981782"/>
    <lineage>
        <taxon>Bacteria</taxon>
        <taxon>Bacillati</taxon>
        <taxon>Bacillota</taxon>
        <taxon>Clostridia</taxon>
        <taxon>Lachnospirales</taxon>
        <taxon>Lachnospiraceae</taxon>
        <taxon>Blautia</taxon>
    </lineage>
</organism>
<keyword evidence="3" id="KW-1185">Reference proteome</keyword>
<evidence type="ECO:0000259" key="1">
    <source>
        <dbReference type="Pfam" id="PF01841"/>
    </source>
</evidence>